<dbReference type="Proteomes" id="UP001302494">
    <property type="component" value="Chromosome"/>
</dbReference>
<evidence type="ECO:0000256" key="2">
    <source>
        <dbReference type="SAM" id="SignalP"/>
    </source>
</evidence>
<dbReference type="Gene3D" id="1.20.1600.10">
    <property type="entry name" value="Outer membrane efflux proteins (OEP)"/>
    <property type="match status" value="1"/>
</dbReference>
<dbReference type="InterPro" id="IPR003423">
    <property type="entry name" value="OMP_efflux"/>
</dbReference>
<dbReference type="RefSeq" id="WP_312745155.1">
    <property type="nucleotide sequence ID" value="NZ_CP116968.1"/>
</dbReference>
<organism evidence="3 4">
    <name type="scientific">Candidatus Nitrospira neomarina</name>
    <dbReference type="NCBI Taxonomy" id="3020899"/>
    <lineage>
        <taxon>Bacteria</taxon>
        <taxon>Pseudomonadati</taxon>
        <taxon>Nitrospirota</taxon>
        <taxon>Nitrospiria</taxon>
        <taxon>Nitrospirales</taxon>
        <taxon>Nitrospiraceae</taxon>
        <taxon>Nitrospira</taxon>
    </lineage>
</organism>
<dbReference type="GO" id="GO:0015562">
    <property type="term" value="F:efflux transmembrane transporter activity"/>
    <property type="evidence" value="ECO:0007669"/>
    <property type="project" value="InterPro"/>
</dbReference>
<comment type="similarity">
    <text evidence="1">Belongs to the outer membrane factor (OMF) (TC 1.B.17) family.</text>
</comment>
<dbReference type="SUPFAM" id="SSF56954">
    <property type="entry name" value="Outer membrane efflux proteins (OEP)"/>
    <property type="match status" value="1"/>
</dbReference>
<keyword evidence="2" id="KW-0732">Signal</keyword>
<reference evidence="3 4" key="1">
    <citation type="submission" date="2023-01" db="EMBL/GenBank/DDBJ databases">
        <title>Cultivation and genomic characterization of new, ubiquitous marine nitrite-oxidizing bacteria from the Nitrospirales.</title>
        <authorList>
            <person name="Mueller A.J."/>
            <person name="Daebeler A."/>
            <person name="Herbold C.W."/>
            <person name="Kirkegaard R.H."/>
            <person name="Daims H."/>
        </authorList>
    </citation>
    <scope>NUCLEOTIDE SEQUENCE [LARGE SCALE GENOMIC DNA]</scope>
    <source>
        <strain evidence="3 4">DK</strain>
    </source>
</reference>
<keyword evidence="4" id="KW-1185">Reference proteome</keyword>
<name>A0AA96GIL4_9BACT</name>
<gene>
    <name evidence="3" type="ORF">PQG83_20645</name>
</gene>
<dbReference type="Pfam" id="PF02321">
    <property type="entry name" value="OEP"/>
    <property type="match status" value="2"/>
</dbReference>
<protein>
    <submittedName>
        <fullName evidence="3">TolC family protein</fullName>
    </submittedName>
</protein>
<proteinExistence type="inferred from homology"/>
<dbReference type="InterPro" id="IPR010131">
    <property type="entry name" value="MdtP/NodT-like"/>
</dbReference>
<dbReference type="PANTHER" id="PTHR30203">
    <property type="entry name" value="OUTER MEMBRANE CATION EFFLUX PROTEIN"/>
    <property type="match status" value="1"/>
</dbReference>
<feature type="signal peptide" evidence="2">
    <location>
        <begin position="1"/>
        <end position="22"/>
    </location>
</feature>
<dbReference type="AlphaFoldDB" id="A0AA96GIL4"/>
<dbReference type="EMBL" id="CP116968">
    <property type="protein sequence ID" value="WNM62123.1"/>
    <property type="molecule type" value="Genomic_DNA"/>
</dbReference>
<evidence type="ECO:0000313" key="4">
    <source>
        <dbReference type="Proteomes" id="UP001302494"/>
    </source>
</evidence>
<accession>A0AA96GIL4</accession>
<evidence type="ECO:0000256" key="1">
    <source>
        <dbReference type="ARBA" id="ARBA00007613"/>
    </source>
</evidence>
<evidence type="ECO:0000313" key="3">
    <source>
        <dbReference type="EMBL" id="WNM62123.1"/>
    </source>
</evidence>
<sequence>MWFKQIICLIMLYGLCWQPVLAATDTTPQAAAPTYSLQDILGMALEKNPLMSESEGVIEQREGDKISASAYPNPTLWIQSGRGTVKDPTGITLTERYATLYQPIEWPGKRAARKQAAQAGLDGALASKEEAKLNLIAATKQAFYDLLFAERQTETAIQNVRTMEEVQKAVIRRVDAGEAPPFDAVKVKVESMKVQKEVARTRGVVQSIQASLNSLTAGALGLDFSIQGDFAVWPGVLQLETLSEQTLANHPIITKWKKLIAQAQHTHRQEQQARVPDVTLSGGYQRDAGREAYIAGVSIPFPVWNQRQGDIAQAKGALRQREASLLRAKQDLLKGIAQQIQLSQAAAAQIATYEKGLLKQAQEALRIAQVSFKYGEASLLDVLDAQRVLRQTQVDYAQAKFDLSIALTELERVTGGTVQP</sequence>
<dbReference type="PANTHER" id="PTHR30203:SF24">
    <property type="entry name" value="BLR4935 PROTEIN"/>
    <property type="match status" value="1"/>
</dbReference>
<dbReference type="KEGG" id="nneo:PQG83_20645"/>
<feature type="chain" id="PRO_5041663139" evidence="2">
    <location>
        <begin position="23"/>
        <end position="420"/>
    </location>
</feature>